<comment type="caution">
    <text evidence="1">The sequence shown here is derived from an EMBL/GenBank/DDBJ whole genome shotgun (WGS) entry which is preliminary data.</text>
</comment>
<evidence type="ECO:0000313" key="1">
    <source>
        <dbReference type="EMBL" id="KAK4394005.1"/>
    </source>
</evidence>
<dbReference type="AlphaFoldDB" id="A0AAE1WII9"/>
<reference evidence="1" key="2">
    <citation type="journal article" date="2024" name="Plant">
        <title>Genomic evolution and insights into agronomic trait innovations of Sesamum species.</title>
        <authorList>
            <person name="Miao H."/>
            <person name="Wang L."/>
            <person name="Qu L."/>
            <person name="Liu H."/>
            <person name="Sun Y."/>
            <person name="Le M."/>
            <person name="Wang Q."/>
            <person name="Wei S."/>
            <person name="Zheng Y."/>
            <person name="Lin W."/>
            <person name="Duan Y."/>
            <person name="Cao H."/>
            <person name="Xiong S."/>
            <person name="Wang X."/>
            <person name="Wei L."/>
            <person name="Li C."/>
            <person name="Ma Q."/>
            <person name="Ju M."/>
            <person name="Zhao R."/>
            <person name="Li G."/>
            <person name="Mu C."/>
            <person name="Tian Q."/>
            <person name="Mei H."/>
            <person name="Zhang T."/>
            <person name="Gao T."/>
            <person name="Zhang H."/>
        </authorList>
    </citation>
    <scope>NUCLEOTIDE SEQUENCE</scope>
    <source>
        <strain evidence="1">K16</strain>
    </source>
</reference>
<dbReference type="PANTHER" id="PTHR33868">
    <property type="entry name" value="EXPRESSED PROTEIN"/>
    <property type="match status" value="1"/>
</dbReference>
<accession>A0AAE1WII9</accession>
<name>A0AAE1WII9_9LAMI</name>
<sequence length="275" mass="30808">MGGVVSPRPVLNLMQNCDLPPPVKLFTKPDDAFLSSVSKIYNAVGGQDCLEKDKLELLRALRLSQTRAREAEREFAAVCKEKEAFSNLMVQESLRLFAHRQWVGLLELQVSKLQRQLQENCRKRDDSLLNRGENLLRGKDDEGSSSQKWCAVMVFCLAVAGMGKGGGKFLDWGGKWRTMVAVAAAVVEGCGEMKRGRGKGNEEKHRKRRKNMYIRVVRASDYLKHSNTEEDGIIVRTHGNRLANMAAYAYRCVGQSILRVFQFSPKICTKAPTAG</sequence>
<keyword evidence="2" id="KW-1185">Reference proteome</keyword>
<dbReference type="Proteomes" id="UP001289374">
    <property type="component" value="Unassembled WGS sequence"/>
</dbReference>
<evidence type="ECO:0000313" key="2">
    <source>
        <dbReference type="Proteomes" id="UP001289374"/>
    </source>
</evidence>
<protein>
    <submittedName>
        <fullName evidence="1">Uncharacterized protein</fullName>
    </submittedName>
</protein>
<reference evidence="1" key="1">
    <citation type="submission" date="2020-06" db="EMBL/GenBank/DDBJ databases">
        <authorList>
            <person name="Li T."/>
            <person name="Hu X."/>
            <person name="Zhang T."/>
            <person name="Song X."/>
            <person name="Zhang H."/>
            <person name="Dai N."/>
            <person name="Sheng W."/>
            <person name="Hou X."/>
            <person name="Wei L."/>
        </authorList>
    </citation>
    <scope>NUCLEOTIDE SEQUENCE</scope>
    <source>
        <strain evidence="1">K16</strain>
        <tissue evidence="1">Leaf</tissue>
    </source>
</reference>
<dbReference type="EMBL" id="JACGWL010000010">
    <property type="protein sequence ID" value="KAK4394005.1"/>
    <property type="molecule type" value="Genomic_DNA"/>
</dbReference>
<gene>
    <name evidence="1" type="ORF">Sango_1871300</name>
</gene>
<proteinExistence type="predicted"/>
<organism evidence="1 2">
    <name type="scientific">Sesamum angolense</name>
    <dbReference type="NCBI Taxonomy" id="2727404"/>
    <lineage>
        <taxon>Eukaryota</taxon>
        <taxon>Viridiplantae</taxon>
        <taxon>Streptophyta</taxon>
        <taxon>Embryophyta</taxon>
        <taxon>Tracheophyta</taxon>
        <taxon>Spermatophyta</taxon>
        <taxon>Magnoliopsida</taxon>
        <taxon>eudicotyledons</taxon>
        <taxon>Gunneridae</taxon>
        <taxon>Pentapetalae</taxon>
        <taxon>asterids</taxon>
        <taxon>lamiids</taxon>
        <taxon>Lamiales</taxon>
        <taxon>Pedaliaceae</taxon>
        <taxon>Sesamum</taxon>
    </lineage>
</organism>
<dbReference type="PANTHER" id="PTHR33868:SF10">
    <property type="entry name" value="OS08G0483100 PROTEIN"/>
    <property type="match status" value="1"/>
</dbReference>